<evidence type="ECO:0000313" key="2">
    <source>
        <dbReference type="Proteomes" id="UP000006094"/>
    </source>
</evidence>
<dbReference type="SUPFAM" id="SSF102198">
    <property type="entry name" value="Putative cyclase"/>
    <property type="match status" value="1"/>
</dbReference>
<dbReference type="PANTHER" id="PTHR31118:SF12">
    <property type="entry name" value="CYCLASE-LIKE PROTEIN 2"/>
    <property type="match status" value="1"/>
</dbReference>
<sequence>MVDLTQDIYEGMPLYGIHQKTFIMTNQTHEQSKAATGSDLGFYARNLLISEHCGTHSDAVLEFKPGGMDIVEMPMECFYGSAICVDLTHKRYPEYIEVKDLKEAIAKSGQELRKGDIFLMYTGLYDREYPGAGYRNHYTGLTYEAAKWLAENGVVNIGVDSPAIDQTPDDLTFAGHKVCGEYGITNTENLCNLDQLVNKRFLYFGLPLKIPGGTASPIRAVALLEE</sequence>
<dbReference type="AlphaFoldDB" id="K0AUG5"/>
<dbReference type="GO" id="GO:0004061">
    <property type="term" value="F:arylformamidase activity"/>
    <property type="evidence" value="ECO:0007669"/>
    <property type="project" value="InterPro"/>
</dbReference>
<dbReference type="HOGENOM" id="CLU_030671_3_0_9"/>
<gene>
    <name evidence="1" type="ordered locus">Curi_c04230</name>
</gene>
<dbReference type="EMBL" id="CP003326">
    <property type="protein sequence ID" value="AFS77498.1"/>
    <property type="molecule type" value="Genomic_DNA"/>
</dbReference>
<dbReference type="Proteomes" id="UP000006094">
    <property type="component" value="Chromosome"/>
</dbReference>
<dbReference type="PATRIC" id="fig|1128398.3.peg.439"/>
<dbReference type="Gene3D" id="3.50.30.50">
    <property type="entry name" value="Putative cyclase"/>
    <property type="match status" value="1"/>
</dbReference>
<accession>K0AUG5</accession>
<dbReference type="InterPro" id="IPR037175">
    <property type="entry name" value="KFase_sf"/>
</dbReference>
<proteinExistence type="predicted"/>
<dbReference type="PANTHER" id="PTHR31118">
    <property type="entry name" value="CYCLASE-LIKE PROTEIN 2"/>
    <property type="match status" value="1"/>
</dbReference>
<name>K0AUG5_GOTA9</name>
<evidence type="ECO:0000313" key="1">
    <source>
        <dbReference type="EMBL" id="AFS77498.1"/>
    </source>
</evidence>
<dbReference type="Pfam" id="PF04199">
    <property type="entry name" value="Cyclase"/>
    <property type="match status" value="1"/>
</dbReference>
<keyword evidence="2" id="KW-1185">Reference proteome</keyword>
<organism evidence="1 2">
    <name type="scientific">Gottschalkia acidurici (strain ATCC 7906 / DSM 604 / BCRC 14475 / CIP 104303 / KCTC 5404 / NCIMB 10678 / 9a)</name>
    <name type="common">Clostridium acidurici</name>
    <dbReference type="NCBI Taxonomy" id="1128398"/>
    <lineage>
        <taxon>Bacteria</taxon>
        <taxon>Bacillati</taxon>
        <taxon>Bacillota</taxon>
        <taxon>Tissierellia</taxon>
        <taxon>Tissierellales</taxon>
        <taxon>Gottschalkiaceae</taxon>
        <taxon>Gottschalkia</taxon>
    </lineage>
</organism>
<reference evidence="1 2" key="1">
    <citation type="journal article" date="2012" name="PLoS ONE">
        <title>The purine-utilizing bacterium Clostridium acidurici 9a: a genome-guided metabolic reconsideration.</title>
        <authorList>
            <person name="Hartwich K."/>
            <person name="Poehlein A."/>
            <person name="Daniel R."/>
        </authorList>
    </citation>
    <scope>NUCLEOTIDE SEQUENCE [LARGE SCALE GENOMIC DNA]</scope>
    <source>
        <strain evidence="2">ATCC 7906 / DSM 604 / BCRC 14475 / CIP 104303 / KCTC 5404 / NCIMB 10678 / 9a</strain>
    </source>
</reference>
<dbReference type="InterPro" id="IPR007325">
    <property type="entry name" value="KFase/CYL"/>
</dbReference>
<dbReference type="GO" id="GO:0019441">
    <property type="term" value="P:L-tryptophan catabolic process to kynurenine"/>
    <property type="evidence" value="ECO:0007669"/>
    <property type="project" value="InterPro"/>
</dbReference>
<protein>
    <submittedName>
        <fullName evidence="1">Cyclase family protein</fullName>
    </submittedName>
</protein>
<dbReference type="STRING" id="1128398.Curi_c04230"/>
<dbReference type="KEGG" id="cad:Curi_c04230"/>
<dbReference type="eggNOG" id="COG1878">
    <property type="taxonomic scope" value="Bacteria"/>
</dbReference>